<accession>A0ACB7XMK8</accession>
<keyword evidence="2" id="KW-1185">Reference proteome</keyword>
<dbReference type="Proteomes" id="UP000828048">
    <property type="component" value="Chromosome 1"/>
</dbReference>
<comment type="caution">
    <text evidence="1">The sequence shown here is derived from an EMBL/GenBank/DDBJ whole genome shotgun (WGS) entry which is preliminary data.</text>
</comment>
<sequence>MPLCLSHIFITTGHHLHPPPPQSIPSPTSPTLDRHKCCWRDLRWLVNDVTCTPDRQCRCRRRLVPYLSRRSLVRRRLLMNPLLETSGDFSGSIEARYSVVS</sequence>
<proteinExistence type="predicted"/>
<dbReference type="EMBL" id="CM037151">
    <property type="protein sequence ID" value="KAH7842155.1"/>
    <property type="molecule type" value="Genomic_DNA"/>
</dbReference>
<reference evidence="1 2" key="1">
    <citation type="journal article" date="2021" name="Hortic Res">
        <title>High-quality reference genome and annotation aids understanding of berry development for evergreen blueberry (Vaccinium darrowii).</title>
        <authorList>
            <person name="Yu J."/>
            <person name="Hulse-Kemp A.M."/>
            <person name="Babiker E."/>
            <person name="Staton M."/>
        </authorList>
    </citation>
    <scope>NUCLEOTIDE SEQUENCE [LARGE SCALE GENOMIC DNA]</scope>
    <source>
        <strain evidence="2">cv. NJ 8807/NJ 8810</strain>
        <tissue evidence="1">Young leaf</tissue>
    </source>
</reference>
<evidence type="ECO:0000313" key="2">
    <source>
        <dbReference type="Proteomes" id="UP000828048"/>
    </source>
</evidence>
<evidence type="ECO:0000313" key="1">
    <source>
        <dbReference type="EMBL" id="KAH7842155.1"/>
    </source>
</evidence>
<organism evidence="1 2">
    <name type="scientific">Vaccinium darrowii</name>
    <dbReference type="NCBI Taxonomy" id="229202"/>
    <lineage>
        <taxon>Eukaryota</taxon>
        <taxon>Viridiplantae</taxon>
        <taxon>Streptophyta</taxon>
        <taxon>Embryophyta</taxon>
        <taxon>Tracheophyta</taxon>
        <taxon>Spermatophyta</taxon>
        <taxon>Magnoliopsida</taxon>
        <taxon>eudicotyledons</taxon>
        <taxon>Gunneridae</taxon>
        <taxon>Pentapetalae</taxon>
        <taxon>asterids</taxon>
        <taxon>Ericales</taxon>
        <taxon>Ericaceae</taxon>
        <taxon>Vaccinioideae</taxon>
        <taxon>Vaccinieae</taxon>
        <taxon>Vaccinium</taxon>
    </lineage>
</organism>
<gene>
    <name evidence="1" type="ORF">Vadar_002103</name>
</gene>
<protein>
    <submittedName>
        <fullName evidence="1">Uncharacterized protein</fullName>
    </submittedName>
</protein>
<name>A0ACB7XMK8_9ERIC</name>